<sequence length="284" mass="31769">MKKAQVNAGIIHYRDMGRGQAIVFLHGTLSNGNTWRKVLPLLAERFRCVVPDLPLGGHSARLVPSADLSPKGIAVMLKEFLDSLELDKVILVGNDTGGAYAQVFATMYPGSLSRLVLCNTDAFEIFPPKAFALLQSGVKIPGFTWLMAQLFRYKSLLKTSLVLGLLSHRLTKDQLSDLYVRHFIRNSGVRADFVKVVKGWSPEYTLLAAKNLENFRQPVLILWGADDRKLFPLELGRRLHALFPNASFKLVPDSLTYVQEDQPETFAYELIHFCSSSAKQTDFA</sequence>
<evidence type="ECO:0000313" key="2">
    <source>
        <dbReference type="EMBL" id="MFC4305410.1"/>
    </source>
</evidence>
<keyword evidence="2" id="KW-0378">Hydrolase</keyword>
<dbReference type="Gene3D" id="3.40.50.1820">
    <property type="entry name" value="alpha/beta hydrolase"/>
    <property type="match status" value="1"/>
</dbReference>
<organism evidence="2 3">
    <name type="scientific">Cohnella boryungensis</name>
    <dbReference type="NCBI Taxonomy" id="768479"/>
    <lineage>
        <taxon>Bacteria</taxon>
        <taxon>Bacillati</taxon>
        <taxon>Bacillota</taxon>
        <taxon>Bacilli</taxon>
        <taxon>Bacillales</taxon>
        <taxon>Paenibacillaceae</taxon>
        <taxon>Cohnella</taxon>
    </lineage>
</organism>
<dbReference type="PANTHER" id="PTHR43798">
    <property type="entry name" value="MONOACYLGLYCEROL LIPASE"/>
    <property type="match status" value="1"/>
</dbReference>
<proteinExistence type="predicted"/>
<dbReference type="GO" id="GO:0016787">
    <property type="term" value="F:hydrolase activity"/>
    <property type="evidence" value="ECO:0007669"/>
    <property type="project" value="UniProtKB-KW"/>
</dbReference>
<evidence type="ECO:0000259" key="1">
    <source>
        <dbReference type="Pfam" id="PF00561"/>
    </source>
</evidence>
<dbReference type="Pfam" id="PF00561">
    <property type="entry name" value="Abhydrolase_1"/>
    <property type="match status" value="1"/>
</dbReference>
<dbReference type="InterPro" id="IPR050266">
    <property type="entry name" value="AB_hydrolase_sf"/>
</dbReference>
<dbReference type="InterPro" id="IPR000073">
    <property type="entry name" value="AB_hydrolase_1"/>
</dbReference>
<dbReference type="RefSeq" id="WP_204604298.1">
    <property type="nucleotide sequence ID" value="NZ_JBHSED010000038.1"/>
</dbReference>
<keyword evidence="3" id="KW-1185">Reference proteome</keyword>
<dbReference type="PANTHER" id="PTHR43798:SF33">
    <property type="entry name" value="HYDROLASE, PUTATIVE (AFU_ORTHOLOGUE AFUA_2G14860)-RELATED"/>
    <property type="match status" value="1"/>
</dbReference>
<comment type="caution">
    <text evidence="2">The sequence shown here is derived from an EMBL/GenBank/DDBJ whole genome shotgun (WGS) entry which is preliminary data.</text>
</comment>
<name>A0ABV8SDY1_9BACL</name>
<accession>A0ABV8SDY1</accession>
<feature type="domain" description="AB hydrolase-1" evidence="1">
    <location>
        <begin position="21"/>
        <end position="261"/>
    </location>
</feature>
<gene>
    <name evidence="2" type="ORF">ACFO1S_18415</name>
</gene>
<dbReference type="InterPro" id="IPR029058">
    <property type="entry name" value="AB_hydrolase_fold"/>
</dbReference>
<dbReference type="SUPFAM" id="SSF53474">
    <property type="entry name" value="alpha/beta-Hydrolases"/>
    <property type="match status" value="1"/>
</dbReference>
<evidence type="ECO:0000313" key="3">
    <source>
        <dbReference type="Proteomes" id="UP001595755"/>
    </source>
</evidence>
<dbReference type="Proteomes" id="UP001595755">
    <property type="component" value="Unassembled WGS sequence"/>
</dbReference>
<protein>
    <submittedName>
        <fullName evidence="2">Alpha/beta fold hydrolase</fullName>
    </submittedName>
</protein>
<reference evidence="3" key="1">
    <citation type="journal article" date="2019" name="Int. J. Syst. Evol. Microbiol.">
        <title>The Global Catalogue of Microorganisms (GCM) 10K type strain sequencing project: providing services to taxonomists for standard genome sequencing and annotation.</title>
        <authorList>
            <consortium name="The Broad Institute Genomics Platform"/>
            <consortium name="The Broad Institute Genome Sequencing Center for Infectious Disease"/>
            <person name="Wu L."/>
            <person name="Ma J."/>
        </authorList>
    </citation>
    <scope>NUCLEOTIDE SEQUENCE [LARGE SCALE GENOMIC DNA]</scope>
    <source>
        <strain evidence="3">CGMCC 4.1641</strain>
    </source>
</reference>
<dbReference type="PRINTS" id="PR00111">
    <property type="entry name" value="ABHYDROLASE"/>
</dbReference>
<dbReference type="EMBL" id="JBHSED010000038">
    <property type="protein sequence ID" value="MFC4305410.1"/>
    <property type="molecule type" value="Genomic_DNA"/>
</dbReference>